<dbReference type="RefSeq" id="WP_004869601.1">
    <property type="nucleotide sequence ID" value="NZ_CP005986.1"/>
</dbReference>
<dbReference type="EMBL" id="CP005986">
    <property type="protein sequence ID" value="AIA56567.1"/>
    <property type="molecule type" value="Genomic_DNA"/>
</dbReference>
<name>A0A060A380_ACICK</name>
<evidence type="ECO:0000313" key="1">
    <source>
        <dbReference type="EMBL" id="AIA56567.1"/>
    </source>
</evidence>
<dbReference type="Gene3D" id="1.10.150.280">
    <property type="entry name" value="AF1531-like domain"/>
    <property type="match status" value="1"/>
</dbReference>
<dbReference type="GO" id="GO:0015627">
    <property type="term" value="C:type II protein secretion system complex"/>
    <property type="evidence" value="ECO:0007669"/>
    <property type="project" value="TreeGrafter"/>
</dbReference>
<dbReference type="PANTHER" id="PTHR21180">
    <property type="entry name" value="ENDONUCLEASE/EXONUCLEASE/PHOSPHATASE FAMILY DOMAIN-CONTAINING PROTEIN 1"/>
    <property type="match status" value="1"/>
</dbReference>
<dbReference type="KEGG" id="acz:Acaty_c2730"/>
<dbReference type="PANTHER" id="PTHR21180:SF32">
    <property type="entry name" value="ENDONUCLEASE_EXONUCLEASE_PHOSPHATASE FAMILY DOMAIN-CONTAINING PROTEIN 1"/>
    <property type="match status" value="1"/>
</dbReference>
<reference evidence="1 2" key="1">
    <citation type="journal article" date="2009" name="J. Bacteriol.">
        <title>Draft genome sequence of the extremely acidophilic bacterium Acidithiobacillus caldus ATCC 51756 reveals metabolic versatility in the genus Acidithiobacillus.</title>
        <authorList>
            <person name="Valdes J."/>
            <person name="Quatrini R."/>
            <person name="Hallberg K."/>
            <person name="Dopson M."/>
            <person name="Valenzuela P.D."/>
            <person name="Holmes D.S."/>
        </authorList>
    </citation>
    <scope>NUCLEOTIDE SEQUENCE [LARGE SCALE GENOMIC DNA]</scope>
    <source>
        <strain evidence="2">ATCC 51756 / DSM 8584 / KU</strain>
    </source>
</reference>
<dbReference type="Proteomes" id="UP000005522">
    <property type="component" value="Chromosome"/>
</dbReference>
<dbReference type="SUPFAM" id="SSF47781">
    <property type="entry name" value="RuvA domain 2-like"/>
    <property type="match status" value="1"/>
</dbReference>
<dbReference type="eggNOG" id="COG1555">
    <property type="taxonomic scope" value="Bacteria"/>
</dbReference>
<dbReference type="GO" id="GO:0015628">
    <property type="term" value="P:protein secretion by the type II secretion system"/>
    <property type="evidence" value="ECO:0007669"/>
    <property type="project" value="TreeGrafter"/>
</dbReference>
<protein>
    <submittedName>
        <fullName evidence="1">Putative comEA-related protein</fullName>
    </submittedName>
</protein>
<evidence type="ECO:0000313" key="2">
    <source>
        <dbReference type="Proteomes" id="UP000005522"/>
    </source>
</evidence>
<accession>A0A060A380</accession>
<dbReference type="InterPro" id="IPR051675">
    <property type="entry name" value="Endo/Exo/Phosphatase_dom_1"/>
</dbReference>
<dbReference type="AlphaFoldDB" id="A0A060A380"/>
<proteinExistence type="predicted"/>
<dbReference type="Pfam" id="PF12836">
    <property type="entry name" value="HHH_3"/>
    <property type="match status" value="1"/>
</dbReference>
<organism evidence="1 2">
    <name type="scientific">Acidithiobacillus caldus (strain ATCC 51756 / DSM 8584 / KU)</name>
    <dbReference type="NCBI Taxonomy" id="637389"/>
    <lineage>
        <taxon>Bacteria</taxon>
        <taxon>Pseudomonadati</taxon>
        <taxon>Pseudomonadota</taxon>
        <taxon>Acidithiobacillia</taxon>
        <taxon>Acidithiobacillales</taxon>
        <taxon>Acidithiobacillaceae</taxon>
        <taxon>Acidithiobacillus</taxon>
    </lineage>
</organism>
<sequence>MRGSACARAHAQRKSAVGVLVLVSLIALGFAPEKVEAARKSAAHCPDRVDINSADLATLRCLSGIGEKRAQAILDYRERHGVFTGPAALAAVVGVKLAAKVRPKIRVSPP</sequence>
<gene>
    <name evidence="1" type="ORF">Acaty_c2730</name>
</gene>
<dbReference type="HOGENOM" id="CLU_052011_3_0_6"/>
<dbReference type="InterPro" id="IPR010994">
    <property type="entry name" value="RuvA_2-like"/>
</dbReference>